<dbReference type="InterPro" id="IPR020845">
    <property type="entry name" value="AMP-binding_CS"/>
</dbReference>
<keyword evidence="3 5" id="KW-0547">Nucleotide-binding</keyword>
<feature type="domain" description="Acetyl-coenzyme A synthetase N-terminal" evidence="8">
    <location>
        <begin position="31"/>
        <end position="88"/>
    </location>
</feature>
<dbReference type="InterPro" id="IPR011904">
    <property type="entry name" value="Ac_CoA_lig"/>
</dbReference>
<dbReference type="Pfam" id="PF16177">
    <property type="entry name" value="ACAS_N"/>
    <property type="match status" value="1"/>
</dbReference>
<dbReference type="GO" id="GO:0016208">
    <property type="term" value="F:AMP binding"/>
    <property type="evidence" value="ECO:0007669"/>
    <property type="project" value="InterPro"/>
</dbReference>
<evidence type="ECO:0000259" key="7">
    <source>
        <dbReference type="Pfam" id="PF13193"/>
    </source>
</evidence>
<dbReference type="AlphaFoldDB" id="K5VZR1"/>
<evidence type="ECO:0000259" key="8">
    <source>
        <dbReference type="Pfam" id="PF16177"/>
    </source>
</evidence>
<gene>
    <name evidence="9" type="ORF">PHACADRAFT_151099</name>
</gene>
<dbReference type="InterPro" id="IPR032387">
    <property type="entry name" value="ACAS_N"/>
</dbReference>
<keyword evidence="4 5" id="KW-0067">ATP-binding</keyword>
<dbReference type="SUPFAM" id="SSF56801">
    <property type="entry name" value="Acetyl-CoA synthetase-like"/>
    <property type="match status" value="1"/>
</dbReference>
<dbReference type="GO" id="GO:0019427">
    <property type="term" value="P:acetyl-CoA biosynthetic process from acetate"/>
    <property type="evidence" value="ECO:0007669"/>
    <property type="project" value="InterPro"/>
</dbReference>
<dbReference type="CDD" id="cd05966">
    <property type="entry name" value="ACS"/>
    <property type="match status" value="1"/>
</dbReference>
<dbReference type="Proteomes" id="UP000008370">
    <property type="component" value="Unassembled WGS sequence"/>
</dbReference>
<dbReference type="Gene3D" id="3.30.300.30">
    <property type="match status" value="1"/>
</dbReference>
<dbReference type="InParanoid" id="K5VZR1"/>
<dbReference type="PANTHER" id="PTHR24095:SF14">
    <property type="entry name" value="ACETYL-COENZYME A SYNTHETASE 1"/>
    <property type="match status" value="1"/>
</dbReference>
<dbReference type="EMBL" id="JH930476">
    <property type="protein sequence ID" value="EKM52114.1"/>
    <property type="molecule type" value="Genomic_DNA"/>
</dbReference>
<evidence type="ECO:0000256" key="2">
    <source>
        <dbReference type="ARBA" id="ARBA00022598"/>
    </source>
</evidence>
<dbReference type="Gene3D" id="3.40.50.12780">
    <property type="entry name" value="N-terminal domain of ligase-like"/>
    <property type="match status" value="1"/>
</dbReference>
<feature type="domain" description="AMP-dependent synthetase/ligase" evidence="6">
    <location>
        <begin position="90"/>
        <end position="476"/>
    </location>
</feature>
<comment type="catalytic activity">
    <reaction evidence="5">
        <text>acetate + ATP + CoA = acetyl-CoA + AMP + diphosphate</text>
        <dbReference type="Rhea" id="RHEA:23176"/>
        <dbReference type="ChEBI" id="CHEBI:30089"/>
        <dbReference type="ChEBI" id="CHEBI:30616"/>
        <dbReference type="ChEBI" id="CHEBI:33019"/>
        <dbReference type="ChEBI" id="CHEBI:57287"/>
        <dbReference type="ChEBI" id="CHEBI:57288"/>
        <dbReference type="ChEBI" id="CHEBI:456215"/>
        <dbReference type="EC" id="6.2.1.1"/>
    </reaction>
</comment>
<comment type="similarity">
    <text evidence="1 5">Belongs to the ATP-dependent AMP-binding enzyme family.</text>
</comment>
<protein>
    <recommendedName>
        <fullName evidence="5">Acetyl-coenzyme A synthetase</fullName>
        <ecNumber evidence="5">6.2.1.1</ecNumber>
    </recommendedName>
</protein>
<dbReference type="InterPro" id="IPR025110">
    <property type="entry name" value="AMP-bd_C"/>
</dbReference>
<evidence type="ECO:0000259" key="6">
    <source>
        <dbReference type="Pfam" id="PF00501"/>
    </source>
</evidence>
<dbReference type="GO" id="GO:0003987">
    <property type="term" value="F:acetate-CoA ligase activity"/>
    <property type="evidence" value="ECO:0007669"/>
    <property type="project" value="UniProtKB-UniRule"/>
</dbReference>
<dbReference type="InterPro" id="IPR042099">
    <property type="entry name" value="ANL_N_sf"/>
</dbReference>
<dbReference type="GO" id="GO:0005524">
    <property type="term" value="F:ATP binding"/>
    <property type="evidence" value="ECO:0007669"/>
    <property type="project" value="UniProtKB-UniRule"/>
</dbReference>
<evidence type="ECO:0000256" key="4">
    <source>
        <dbReference type="ARBA" id="ARBA00022840"/>
    </source>
</evidence>
<dbReference type="OrthoDB" id="1706066at2759"/>
<proteinExistence type="inferred from homology"/>
<dbReference type="InterPro" id="IPR045851">
    <property type="entry name" value="AMP-bd_C_sf"/>
</dbReference>
<evidence type="ECO:0000313" key="9">
    <source>
        <dbReference type="EMBL" id="EKM52114.1"/>
    </source>
</evidence>
<organism evidence="9 10">
    <name type="scientific">Phanerochaete carnosa (strain HHB-10118-sp)</name>
    <name type="common">White-rot fungus</name>
    <name type="synonym">Peniophora carnosa</name>
    <dbReference type="NCBI Taxonomy" id="650164"/>
    <lineage>
        <taxon>Eukaryota</taxon>
        <taxon>Fungi</taxon>
        <taxon>Dikarya</taxon>
        <taxon>Basidiomycota</taxon>
        <taxon>Agaricomycotina</taxon>
        <taxon>Agaricomycetes</taxon>
        <taxon>Polyporales</taxon>
        <taxon>Phanerochaetaceae</taxon>
        <taxon>Phanerochaete</taxon>
    </lineage>
</organism>
<keyword evidence="10" id="KW-1185">Reference proteome</keyword>
<evidence type="ECO:0000256" key="1">
    <source>
        <dbReference type="ARBA" id="ARBA00006432"/>
    </source>
</evidence>
<evidence type="ECO:0000313" key="10">
    <source>
        <dbReference type="Proteomes" id="UP000008370"/>
    </source>
</evidence>
<dbReference type="Pfam" id="PF00501">
    <property type="entry name" value="AMP-binding"/>
    <property type="match status" value="1"/>
</dbReference>
<reference evidence="9 10" key="1">
    <citation type="journal article" date="2012" name="BMC Genomics">
        <title>Comparative genomics of the white-rot fungi, Phanerochaete carnosa and P. chrysosporium, to elucidate the genetic basis of the distinct wood types they colonize.</title>
        <authorList>
            <person name="Suzuki H."/>
            <person name="MacDonald J."/>
            <person name="Syed K."/>
            <person name="Salamov A."/>
            <person name="Hori C."/>
            <person name="Aerts A."/>
            <person name="Henrissat B."/>
            <person name="Wiebenga A."/>
            <person name="vanKuyk P.A."/>
            <person name="Barry K."/>
            <person name="Lindquist E."/>
            <person name="LaButti K."/>
            <person name="Lapidus A."/>
            <person name="Lucas S."/>
            <person name="Coutinho P."/>
            <person name="Gong Y."/>
            <person name="Samejima M."/>
            <person name="Mahadevan R."/>
            <person name="Abou-Zaid M."/>
            <person name="de Vries R.P."/>
            <person name="Igarashi K."/>
            <person name="Yadav J.S."/>
            <person name="Grigoriev I.V."/>
            <person name="Master E.R."/>
        </authorList>
    </citation>
    <scope>NUCLEOTIDE SEQUENCE [LARGE SCALE GENOMIC DNA]</scope>
    <source>
        <strain evidence="9 10">HHB-10118-sp</strain>
    </source>
</reference>
<evidence type="ECO:0000256" key="5">
    <source>
        <dbReference type="RuleBase" id="RU361147"/>
    </source>
</evidence>
<dbReference type="PANTHER" id="PTHR24095">
    <property type="entry name" value="ACETYL-COENZYME A SYNTHETASE"/>
    <property type="match status" value="1"/>
</dbReference>
<dbReference type="GO" id="GO:0005829">
    <property type="term" value="C:cytosol"/>
    <property type="evidence" value="ECO:0007669"/>
    <property type="project" value="TreeGrafter"/>
</dbReference>
<dbReference type="InterPro" id="IPR000873">
    <property type="entry name" value="AMP-dep_synth/lig_dom"/>
</dbReference>
<dbReference type="RefSeq" id="XP_007399895.1">
    <property type="nucleotide sequence ID" value="XM_007399833.1"/>
</dbReference>
<dbReference type="HOGENOM" id="CLU_000022_3_6_1"/>
<dbReference type="PROSITE" id="PS00455">
    <property type="entry name" value="AMP_BINDING"/>
    <property type="match status" value="1"/>
</dbReference>
<dbReference type="FunCoup" id="K5VZR1">
    <property type="interactions" value="442"/>
</dbReference>
<dbReference type="KEGG" id="pco:PHACADRAFT_151099"/>
<dbReference type="NCBIfam" id="NF001208">
    <property type="entry name" value="PRK00174.1"/>
    <property type="match status" value="1"/>
</dbReference>
<keyword evidence="2 5" id="KW-0436">Ligase</keyword>
<dbReference type="STRING" id="650164.K5VZR1"/>
<name>K5VZR1_PHACS</name>
<feature type="domain" description="AMP-binding enzyme C-terminal" evidence="7">
    <location>
        <begin position="538"/>
        <end position="618"/>
    </location>
</feature>
<dbReference type="Pfam" id="PF13193">
    <property type="entry name" value="AMP-binding_C"/>
    <property type="match status" value="1"/>
</dbReference>
<dbReference type="EC" id="6.2.1.1" evidence="5"/>
<dbReference type="FunFam" id="3.40.50.12780:FF:000001">
    <property type="entry name" value="Acetyl-coenzyme A synthetase"/>
    <property type="match status" value="1"/>
</dbReference>
<sequence>MSTESVSIYPIPSRLQDGPEVPFIGPNIEAYRKAHAESVGPNADNWWAKMALETLHWDIPFHTVRSGSFEHGDVTWFPDGYLNASYNCVDRWAYRNPNKTAIIYEGDEPGQSVEISYGQLLREVSCVANVLKSWGVKQGDTVSIYLPMTWQAVAAFLACARIGAVHAVVFAGFSSESLRDRVNDCKSRVVITADEGRRGGKTIAIKQIVDNALKACPEVEHVLVLRRTGNEVSWTEGRDKWWHEETAKVPNFCPPALLSAEHPLFILYTSGSTGKPKGIVHTTGGYLLNTALTLKYVFDVHENDRFGCMADMGWITGHSYIVYGPLANGVATIVFESTPVYPTPGRFWEVVDTHKLTHFYTAPTAVRLLRRHGEHWVEKADLSTLRVIGSVGEPINPEAWHWLNDYVGRRQAAIVDTFFQTETGTVVIAPFPGAIECKPGSATVPFFGMEAALLDPVTGKELEGNGVEGVLAFKRSWPSIARTVWQDHSRWLDVYLKPYPGYYFTGDGALRDKDGYIWIKGRVDDVINVSGHRLSTAEIESALILHDGVAEAAVIGASDELTGQSVHAFATLKPDFEYDSEASLVKELSVQVRKTIGPFAAPKKIYIVPDLPKTRSGKIMRRIMRKVVAGEGDQLGDLSTLADPSIVEVIKAKVAAAHC</sequence>
<dbReference type="GeneID" id="18908861"/>
<accession>K5VZR1</accession>
<evidence type="ECO:0000256" key="3">
    <source>
        <dbReference type="ARBA" id="ARBA00022741"/>
    </source>
</evidence>
<dbReference type="NCBIfam" id="TIGR02188">
    <property type="entry name" value="Ac_CoA_lig_AcsA"/>
    <property type="match status" value="1"/>
</dbReference>